<feature type="transmembrane region" description="Helical" evidence="1">
    <location>
        <begin position="150"/>
        <end position="174"/>
    </location>
</feature>
<evidence type="ECO:0000313" key="3">
    <source>
        <dbReference type="Proteomes" id="UP000565205"/>
    </source>
</evidence>
<comment type="caution">
    <text evidence="2">The sequence shown here is derived from an EMBL/GenBank/DDBJ whole genome shotgun (WGS) entry which is preliminary data.</text>
</comment>
<evidence type="ECO:0000313" key="2">
    <source>
        <dbReference type="EMBL" id="NVN31843.1"/>
    </source>
</evidence>
<feature type="transmembrane region" description="Helical" evidence="1">
    <location>
        <begin position="116"/>
        <end position="134"/>
    </location>
</feature>
<feature type="transmembrane region" description="Helical" evidence="1">
    <location>
        <begin position="88"/>
        <end position="109"/>
    </location>
</feature>
<dbReference type="RefSeq" id="WP_218062180.1">
    <property type="nucleotide sequence ID" value="NZ_JABXXQ010000521.1"/>
</dbReference>
<dbReference type="EMBL" id="JABXXQ010000521">
    <property type="protein sequence ID" value="NVN31843.1"/>
    <property type="molecule type" value="Genomic_DNA"/>
</dbReference>
<sequence>HLTVPVVRRRPGASGALVGDTGLGLTGLVLGAAVTVGLHLAIWGRHAGGYVEMSRELGFDWRLIGLHWVTLVVDPRPVFGGATALIEVWWWLVPGLAGIVWAVLAARAASTLQRRTLAVVLGGIVLHWMLYLAYRDLHPRGLWRFHNYHYFVWTLPFIAAFAWAWVKAGIAWSVETLRRRPHVHPVWTVLAGGVVALLAICWRTQLTPVTSGPLAAPVVVDAAARTVSLPAGLPGLRDALLLPMQGSEDNIYFDAALSLDAGGRQYHDFFALRAFPVPGGAMILPLRPLPAGPATLSLGPKISLPADGHAVIAHLSTEPGLPCWLPHRLLPAACHDDAPLPGFPLPPHQLDFDGRSEPNYLIAGGWSDPANGRWTVGYHSELRFKVPSDVLAQQPGVIVEVEAAGFIPRGAPMIEAVVSANGTKVAEWHVGSTAPVALRAAVPRAAIAADGTVRLDISVLNARRPSEYDRHSDDRRLLGLRLLALRLLPWSQGAE</sequence>
<feature type="non-terminal residue" evidence="2">
    <location>
        <position position="1"/>
    </location>
</feature>
<keyword evidence="1" id="KW-0472">Membrane</keyword>
<name>A0A850NQQ1_9PROT</name>
<keyword evidence="1" id="KW-0812">Transmembrane</keyword>
<dbReference type="Proteomes" id="UP000565205">
    <property type="component" value="Unassembled WGS sequence"/>
</dbReference>
<feature type="transmembrane region" description="Helical" evidence="1">
    <location>
        <begin position="186"/>
        <end position="205"/>
    </location>
</feature>
<accession>A0A850NQQ1</accession>
<gene>
    <name evidence="2" type="ORF">HUK83_16070</name>
</gene>
<evidence type="ECO:0000256" key="1">
    <source>
        <dbReference type="SAM" id="Phobius"/>
    </source>
</evidence>
<reference evidence="2 3" key="1">
    <citation type="submission" date="2020-06" db="EMBL/GenBank/DDBJ databases">
        <title>Description of novel acetic acid bacteria.</title>
        <authorList>
            <person name="Sombolestani A."/>
        </authorList>
    </citation>
    <scope>NUCLEOTIDE SEQUENCE [LARGE SCALE GENOMIC DNA]</scope>
    <source>
        <strain evidence="2 3">LMG 26838</strain>
    </source>
</reference>
<organism evidence="2 3">
    <name type="scientific">Endobacter medicaginis</name>
    <dbReference type="NCBI Taxonomy" id="1181271"/>
    <lineage>
        <taxon>Bacteria</taxon>
        <taxon>Pseudomonadati</taxon>
        <taxon>Pseudomonadota</taxon>
        <taxon>Alphaproteobacteria</taxon>
        <taxon>Acetobacterales</taxon>
        <taxon>Acetobacteraceae</taxon>
        <taxon>Endobacter</taxon>
    </lineage>
</organism>
<proteinExistence type="predicted"/>
<protein>
    <submittedName>
        <fullName evidence="2">Uncharacterized protein</fullName>
    </submittedName>
</protein>
<feature type="transmembrane region" description="Helical" evidence="1">
    <location>
        <begin position="21"/>
        <end position="43"/>
    </location>
</feature>
<keyword evidence="1" id="KW-1133">Transmembrane helix</keyword>
<dbReference type="AlphaFoldDB" id="A0A850NQQ1"/>